<reference evidence="3" key="1">
    <citation type="journal article" date="2014" name="Front. Microbiol.">
        <title>High frequency of phylogenetically diverse reductive dehalogenase-homologous genes in deep subseafloor sedimentary metagenomes.</title>
        <authorList>
            <person name="Kawai M."/>
            <person name="Futagami T."/>
            <person name="Toyoda A."/>
            <person name="Takaki Y."/>
            <person name="Nishi S."/>
            <person name="Hori S."/>
            <person name="Arai W."/>
            <person name="Tsubouchi T."/>
            <person name="Morono Y."/>
            <person name="Uchiyama I."/>
            <person name="Ito T."/>
            <person name="Fujiyama A."/>
            <person name="Inagaki F."/>
            <person name="Takami H."/>
        </authorList>
    </citation>
    <scope>NUCLEOTIDE SEQUENCE</scope>
    <source>
        <strain evidence="3">Expedition CK06-06</strain>
    </source>
</reference>
<evidence type="ECO:0000313" key="3">
    <source>
        <dbReference type="EMBL" id="GAI99362.1"/>
    </source>
</evidence>
<dbReference type="InterPro" id="IPR013102">
    <property type="entry name" value="PYNP_C"/>
</dbReference>
<name>X1T219_9ZZZZ</name>
<organism evidence="3">
    <name type="scientific">marine sediment metagenome</name>
    <dbReference type="NCBI Taxonomy" id="412755"/>
    <lineage>
        <taxon>unclassified sequences</taxon>
        <taxon>metagenomes</taxon>
        <taxon>ecological metagenomes</taxon>
    </lineage>
</organism>
<proteinExistence type="predicted"/>
<dbReference type="SUPFAM" id="SSF54680">
    <property type="entry name" value="Pyrimidine nucleoside phosphorylase C-terminal domain"/>
    <property type="match status" value="1"/>
</dbReference>
<dbReference type="GO" id="GO:0006213">
    <property type="term" value="P:pyrimidine nucleoside metabolic process"/>
    <property type="evidence" value="ECO:0007669"/>
    <property type="project" value="InterPro"/>
</dbReference>
<evidence type="ECO:0000259" key="2">
    <source>
        <dbReference type="Pfam" id="PF07831"/>
    </source>
</evidence>
<feature type="non-terminal residue" evidence="3">
    <location>
        <position position="1"/>
    </location>
</feature>
<dbReference type="Pfam" id="PF07831">
    <property type="entry name" value="PYNP_C"/>
    <property type="match status" value="1"/>
</dbReference>
<dbReference type="EMBL" id="BARW01017145">
    <property type="protein sequence ID" value="GAI99362.1"/>
    <property type="molecule type" value="Genomic_DNA"/>
</dbReference>
<sequence>QKDGLDPTAGFILEVKIGDQVQAGSEIGRCFGADEGKVEAAAKELLAALTWGEGKVEPPRLVVE</sequence>
<accession>X1T219</accession>
<dbReference type="Gene3D" id="3.90.1170.30">
    <property type="entry name" value="Pyrimidine nucleoside phosphorylase-like, C-terminal domain"/>
    <property type="match status" value="1"/>
</dbReference>
<dbReference type="AlphaFoldDB" id="X1T219"/>
<dbReference type="InterPro" id="IPR036566">
    <property type="entry name" value="PYNP-like_C_sf"/>
</dbReference>
<keyword evidence="1" id="KW-0808">Transferase</keyword>
<feature type="domain" description="Pyrimidine nucleoside phosphorylase C-terminal" evidence="2">
    <location>
        <begin position="2"/>
        <end position="49"/>
    </location>
</feature>
<dbReference type="GO" id="GO:0016763">
    <property type="term" value="F:pentosyltransferase activity"/>
    <property type="evidence" value="ECO:0007669"/>
    <property type="project" value="InterPro"/>
</dbReference>
<protein>
    <recommendedName>
        <fullName evidence="2">Pyrimidine nucleoside phosphorylase C-terminal domain-containing protein</fullName>
    </recommendedName>
</protein>
<evidence type="ECO:0000256" key="1">
    <source>
        <dbReference type="ARBA" id="ARBA00022679"/>
    </source>
</evidence>
<comment type="caution">
    <text evidence="3">The sequence shown here is derived from an EMBL/GenBank/DDBJ whole genome shotgun (WGS) entry which is preliminary data.</text>
</comment>
<gene>
    <name evidence="3" type="ORF">S12H4_29685</name>
</gene>